<dbReference type="Proteomes" id="UP001500556">
    <property type="component" value="Unassembled WGS sequence"/>
</dbReference>
<feature type="region of interest" description="Disordered" evidence="1">
    <location>
        <begin position="25"/>
        <end position="44"/>
    </location>
</feature>
<accession>A0ABP8YDC0</accession>
<sequence>MSHTTTLRRAASIAGATGLVALSMAGPASARPDPGSGSPGEQHCTVSCYEGGTIGGSSGAGTVLTVSDNGVQVLQIGAGLLAGVALAGAGMAVVSRRSHAHAAHPA</sequence>
<evidence type="ECO:0000313" key="4">
    <source>
        <dbReference type="EMBL" id="GAA4727087.1"/>
    </source>
</evidence>
<keyword evidence="2" id="KW-1133">Transmembrane helix</keyword>
<feature type="signal peptide" evidence="3">
    <location>
        <begin position="1"/>
        <end position="30"/>
    </location>
</feature>
<keyword evidence="2" id="KW-0472">Membrane</keyword>
<proteinExistence type="predicted"/>
<comment type="caution">
    <text evidence="4">The sequence shown here is derived from an EMBL/GenBank/DDBJ whole genome shotgun (WGS) entry which is preliminary data.</text>
</comment>
<evidence type="ECO:0008006" key="6">
    <source>
        <dbReference type="Google" id="ProtNLM"/>
    </source>
</evidence>
<protein>
    <recommendedName>
        <fullName evidence="6">Gram-positive cocci surface proteins LPxTG domain-containing protein</fullName>
    </recommendedName>
</protein>
<evidence type="ECO:0000313" key="5">
    <source>
        <dbReference type="Proteomes" id="UP001500556"/>
    </source>
</evidence>
<evidence type="ECO:0000256" key="1">
    <source>
        <dbReference type="SAM" id="MobiDB-lite"/>
    </source>
</evidence>
<name>A0ABP8YDC0_9MICO</name>
<keyword evidence="5" id="KW-1185">Reference proteome</keyword>
<feature type="chain" id="PRO_5045943335" description="Gram-positive cocci surface proteins LPxTG domain-containing protein" evidence="3">
    <location>
        <begin position="31"/>
        <end position="106"/>
    </location>
</feature>
<reference evidence="5" key="1">
    <citation type="journal article" date="2019" name="Int. J. Syst. Evol. Microbiol.">
        <title>The Global Catalogue of Microorganisms (GCM) 10K type strain sequencing project: providing services to taxonomists for standard genome sequencing and annotation.</title>
        <authorList>
            <consortium name="The Broad Institute Genomics Platform"/>
            <consortium name="The Broad Institute Genome Sequencing Center for Infectious Disease"/>
            <person name="Wu L."/>
            <person name="Ma J."/>
        </authorList>
    </citation>
    <scope>NUCLEOTIDE SEQUENCE [LARGE SCALE GENOMIC DNA]</scope>
    <source>
        <strain evidence="5">JCM 18961</strain>
    </source>
</reference>
<evidence type="ECO:0000256" key="3">
    <source>
        <dbReference type="SAM" id="SignalP"/>
    </source>
</evidence>
<evidence type="ECO:0000256" key="2">
    <source>
        <dbReference type="SAM" id="Phobius"/>
    </source>
</evidence>
<gene>
    <name evidence="4" type="ORF">GCM10025782_27000</name>
</gene>
<dbReference type="EMBL" id="BAABLO010000011">
    <property type="protein sequence ID" value="GAA4727087.1"/>
    <property type="molecule type" value="Genomic_DNA"/>
</dbReference>
<keyword evidence="2" id="KW-0812">Transmembrane</keyword>
<keyword evidence="3" id="KW-0732">Signal</keyword>
<feature type="transmembrane region" description="Helical" evidence="2">
    <location>
        <begin position="73"/>
        <end position="94"/>
    </location>
</feature>
<dbReference type="RefSeq" id="WP_345504036.1">
    <property type="nucleotide sequence ID" value="NZ_BAABLO010000011.1"/>
</dbReference>
<organism evidence="4 5">
    <name type="scientific">Pedococcus ginsenosidimutans</name>
    <dbReference type="NCBI Taxonomy" id="490570"/>
    <lineage>
        <taxon>Bacteria</taxon>
        <taxon>Bacillati</taxon>
        <taxon>Actinomycetota</taxon>
        <taxon>Actinomycetes</taxon>
        <taxon>Micrococcales</taxon>
        <taxon>Intrasporangiaceae</taxon>
        <taxon>Pedococcus</taxon>
    </lineage>
</organism>